<dbReference type="GO" id="GO:0015833">
    <property type="term" value="P:peptide transport"/>
    <property type="evidence" value="ECO:0007669"/>
    <property type="project" value="TreeGrafter"/>
</dbReference>
<keyword evidence="6" id="KW-1185">Reference proteome</keyword>
<dbReference type="STRING" id="1050202.GCA_000384035_01353"/>
<name>A0A2T0GX86_ACTMO</name>
<evidence type="ECO:0000256" key="3">
    <source>
        <dbReference type="ARBA" id="ARBA00022729"/>
    </source>
</evidence>
<evidence type="ECO:0000256" key="2">
    <source>
        <dbReference type="ARBA" id="ARBA00005695"/>
    </source>
</evidence>
<dbReference type="PIRSF" id="PIRSF002741">
    <property type="entry name" value="MppA"/>
    <property type="match status" value="1"/>
</dbReference>
<dbReference type="GO" id="GO:0043190">
    <property type="term" value="C:ATP-binding cassette (ABC) transporter complex"/>
    <property type="evidence" value="ECO:0007669"/>
    <property type="project" value="InterPro"/>
</dbReference>
<protein>
    <recommendedName>
        <fullName evidence="4">Solute-binding protein family 5 domain-containing protein</fullName>
    </recommendedName>
</protein>
<proteinExistence type="inferred from homology"/>
<dbReference type="Pfam" id="PF00496">
    <property type="entry name" value="SBP_bac_5"/>
    <property type="match status" value="1"/>
</dbReference>
<comment type="subcellular location">
    <subcellularLocation>
        <location evidence="1">Cell membrane</location>
        <topology evidence="1">Lipid-anchor</topology>
    </subcellularLocation>
</comment>
<dbReference type="AlphaFoldDB" id="A0A2T0GX86"/>
<comment type="similarity">
    <text evidence="2">Belongs to the bacterial solute-binding protein 5 family.</text>
</comment>
<organism evidence="5 6">
    <name type="scientific">Actinopolyspora mortivallis</name>
    <dbReference type="NCBI Taxonomy" id="33906"/>
    <lineage>
        <taxon>Bacteria</taxon>
        <taxon>Bacillati</taxon>
        <taxon>Actinomycetota</taxon>
        <taxon>Actinomycetes</taxon>
        <taxon>Actinopolysporales</taxon>
        <taxon>Actinopolysporaceae</taxon>
        <taxon>Actinopolyspora</taxon>
    </lineage>
</organism>
<dbReference type="InterPro" id="IPR030678">
    <property type="entry name" value="Peptide/Ni-bd"/>
</dbReference>
<dbReference type="InterPro" id="IPR023765">
    <property type="entry name" value="SBP_5_CS"/>
</dbReference>
<sequence>MLGGLGAGAALVATGCSAVDSGGDTTLTVYTGKSGRLTKNFNPFSATSNPPARGMLHEPLMFFNQARDDAPTPQLATGYEWAPDGTSITFTLREGVSWSDGTSFDSADVAFTFDLIRRTPAINTAALPIAGVRTPDARTVTIDFTRAVFADLWYIAGYTFVVPEHVWSEVDDPATFPNPEPVGTGGYVLESFSPQSYVMTRNPDYWEPGKPEVPSLRYISLNGNQAATKALLAGKIDWTQIYIPRVEGTYVSQDEDNAYVTTPLYLTVMIANNDRGLTADRAVRQALALGIDREQINELAFGGYNEAPSPAMLLLPRDEAHTAPEFRGRRVDTDRNRARRILTEAGYRRGPDGIFVSPSGERLSLTVKMVSGYTDYISAAAVMRRQLSEVGVELNPEEVSYAAFTAERNNGEFELALDNLYGGPIPYYLYNRFYNSENTAPVGQQANPNYARFRDETVDAALARIASTRDEEIRREAYAELQRVIAEEVPYVPVLQSNSLTEYSTARVTGWPTEDDRYAVPDAQFVPDLGIVAKNLRVRK</sequence>
<evidence type="ECO:0000256" key="1">
    <source>
        <dbReference type="ARBA" id="ARBA00004193"/>
    </source>
</evidence>
<dbReference type="InterPro" id="IPR039424">
    <property type="entry name" value="SBP_5"/>
</dbReference>
<gene>
    <name evidence="5" type="ORF">CEP50_09210</name>
</gene>
<evidence type="ECO:0000313" key="5">
    <source>
        <dbReference type="EMBL" id="PRW63633.1"/>
    </source>
</evidence>
<reference evidence="5 6" key="1">
    <citation type="submission" date="2018-03" db="EMBL/GenBank/DDBJ databases">
        <title>Actinopolyspora mortivallis from Sahara, screening for active biomolecules.</title>
        <authorList>
            <person name="Selama O."/>
            <person name="Wellington E.M.H."/>
            <person name="Hacene H."/>
        </authorList>
    </citation>
    <scope>NUCLEOTIDE SEQUENCE [LARGE SCALE GENOMIC DNA]</scope>
    <source>
        <strain evidence="5 6">M5A</strain>
    </source>
</reference>
<evidence type="ECO:0000259" key="4">
    <source>
        <dbReference type="Pfam" id="PF00496"/>
    </source>
</evidence>
<dbReference type="Gene3D" id="3.90.76.10">
    <property type="entry name" value="Dipeptide-binding Protein, Domain 1"/>
    <property type="match status" value="1"/>
</dbReference>
<dbReference type="CDD" id="cd08509">
    <property type="entry name" value="PBP2_TmCBP_oligosaccharides_like"/>
    <property type="match status" value="1"/>
</dbReference>
<dbReference type="Gene3D" id="3.40.190.10">
    <property type="entry name" value="Periplasmic binding protein-like II"/>
    <property type="match status" value="1"/>
</dbReference>
<dbReference type="PANTHER" id="PTHR30290:SF82">
    <property type="entry name" value="ABC-TYPE DIPEPTIDE_OLIGOPEPTIDE TRANSPORT SYSTEM, PERIPLASMIC COMPONENT"/>
    <property type="match status" value="1"/>
</dbReference>
<evidence type="ECO:0000313" key="6">
    <source>
        <dbReference type="Proteomes" id="UP000239352"/>
    </source>
</evidence>
<dbReference type="SUPFAM" id="SSF53850">
    <property type="entry name" value="Periplasmic binding protein-like II"/>
    <property type="match status" value="1"/>
</dbReference>
<feature type="domain" description="Solute-binding protein family 5" evidence="4">
    <location>
        <begin position="71"/>
        <end position="438"/>
    </location>
</feature>
<dbReference type="Proteomes" id="UP000239352">
    <property type="component" value="Unassembled WGS sequence"/>
</dbReference>
<comment type="caution">
    <text evidence="5">The sequence shown here is derived from an EMBL/GenBank/DDBJ whole genome shotgun (WGS) entry which is preliminary data.</text>
</comment>
<dbReference type="PANTHER" id="PTHR30290">
    <property type="entry name" value="PERIPLASMIC BINDING COMPONENT OF ABC TRANSPORTER"/>
    <property type="match status" value="1"/>
</dbReference>
<dbReference type="GO" id="GO:1904680">
    <property type="term" value="F:peptide transmembrane transporter activity"/>
    <property type="evidence" value="ECO:0007669"/>
    <property type="project" value="TreeGrafter"/>
</dbReference>
<keyword evidence="3" id="KW-0732">Signal</keyword>
<dbReference type="EMBL" id="PVSR01000011">
    <property type="protein sequence ID" value="PRW63633.1"/>
    <property type="molecule type" value="Genomic_DNA"/>
</dbReference>
<dbReference type="Gene3D" id="3.10.105.10">
    <property type="entry name" value="Dipeptide-binding Protein, Domain 3"/>
    <property type="match status" value="1"/>
</dbReference>
<dbReference type="PROSITE" id="PS01040">
    <property type="entry name" value="SBP_BACTERIAL_5"/>
    <property type="match status" value="1"/>
</dbReference>
<dbReference type="InterPro" id="IPR000914">
    <property type="entry name" value="SBP_5_dom"/>
</dbReference>
<dbReference type="InParanoid" id="A0A2T0GX86"/>
<accession>A0A2T0GX86</accession>
<dbReference type="GO" id="GO:0042597">
    <property type="term" value="C:periplasmic space"/>
    <property type="evidence" value="ECO:0007669"/>
    <property type="project" value="UniProtKB-ARBA"/>
</dbReference>